<dbReference type="Pfam" id="PF06824">
    <property type="entry name" value="Glyco_hydro_125"/>
    <property type="match status" value="1"/>
</dbReference>
<accession>A0A8H4XFT5</accession>
<evidence type="ECO:0000313" key="3">
    <source>
        <dbReference type="Proteomes" id="UP000635477"/>
    </source>
</evidence>
<dbReference type="OrthoDB" id="7771656at2759"/>
<dbReference type="AlphaFoldDB" id="A0A8H4XFT5"/>
<reference evidence="2" key="1">
    <citation type="journal article" date="2020" name="BMC Genomics">
        <title>Correction to: Identification and distribution of gene clusters required for synthesis of sphingolipid metabolism inhibitors in diverse species of the filamentous fungus Fusarium.</title>
        <authorList>
            <person name="Kim H.S."/>
            <person name="Lohmar J.M."/>
            <person name="Busman M."/>
            <person name="Brown D.W."/>
            <person name="Naumann T.A."/>
            <person name="Divon H.H."/>
            <person name="Lysoe E."/>
            <person name="Uhlig S."/>
            <person name="Proctor R.H."/>
        </authorList>
    </citation>
    <scope>NUCLEOTIDE SEQUENCE</scope>
    <source>
        <strain evidence="2">NRRL 22465</strain>
    </source>
</reference>
<dbReference type="InterPro" id="IPR008928">
    <property type="entry name" value="6-hairpin_glycosidase_sf"/>
</dbReference>
<feature type="chain" id="PRO_5034369413" evidence="1">
    <location>
        <begin position="17"/>
        <end position="181"/>
    </location>
</feature>
<reference evidence="2" key="2">
    <citation type="submission" date="2020-05" db="EMBL/GenBank/DDBJ databases">
        <authorList>
            <person name="Kim H.-S."/>
            <person name="Proctor R.H."/>
            <person name="Brown D.W."/>
        </authorList>
    </citation>
    <scope>NUCLEOTIDE SEQUENCE</scope>
    <source>
        <strain evidence="2">NRRL 22465</strain>
    </source>
</reference>
<dbReference type="GO" id="GO:0003824">
    <property type="term" value="F:catalytic activity"/>
    <property type="evidence" value="ECO:0007669"/>
    <property type="project" value="UniProtKB-ARBA"/>
</dbReference>
<evidence type="ECO:0000313" key="2">
    <source>
        <dbReference type="EMBL" id="KAF4972830.1"/>
    </source>
</evidence>
<dbReference type="Proteomes" id="UP000635477">
    <property type="component" value="Unassembled WGS sequence"/>
</dbReference>
<dbReference type="Gene3D" id="1.50.10.10">
    <property type="match status" value="1"/>
</dbReference>
<keyword evidence="1" id="KW-0732">Signal</keyword>
<protein>
    <submittedName>
        <fullName evidence="2">Uncharacterized protein</fullName>
    </submittedName>
</protein>
<organism evidence="2 3">
    <name type="scientific">Fusarium zealandicum</name>
    <dbReference type="NCBI Taxonomy" id="1053134"/>
    <lineage>
        <taxon>Eukaryota</taxon>
        <taxon>Fungi</taxon>
        <taxon>Dikarya</taxon>
        <taxon>Ascomycota</taxon>
        <taxon>Pezizomycotina</taxon>
        <taxon>Sordariomycetes</taxon>
        <taxon>Hypocreomycetidae</taxon>
        <taxon>Hypocreales</taxon>
        <taxon>Nectriaceae</taxon>
        <taxon>Fusarium</taxon>
        <taxon>Fusarium staphyleae species complex</taxon>
    </lineage>
</organism>
<dbReference type="InterPro" id="IPR008313">
    <property type="entry name" value="GH125"/>
</dbReference>
<proteinExistence type="predicted"/>
<evidence type="ECO:0000256" key="1">
    <source>
        <dbReference type="SAM" id="SignalP"/>
    </source>
</evidence>
<gene>
    <name evidence="2" type="ORF">FZEAL_9511</name>
</gene>
<comment type="caution">
    <text evidence="2">The sequence shown here is derived from an EMBL/GenBank/DDBJ whole genome shotgun (WGS) entry which is preliminary data.</text>
</comment>
<dbReference type="GO" id="GO:0005975">
    <property type="term" value="P:carbohydrate metabolic process"/>
    <property type="evidence" value="ECO:0007669"/>
    <property type="project" value="InterPro"/>
</dbReference>
<sequence>MHRLLSLLAAVVAVSANCPNYEQYARERHEPFSEGKYSFPSQRPSKACRTYSAPSVEHVIYEEMTEAIGDPDLYQLFQNTWPNTVDTTVRWRGVSADDPEEELAFITTGDINAMWLRDSANQLQSYKSIISPLAPPWDGNTISSLFRGAINLQARYIRNAPFCNAFHPPPEANLPHAKRSL</sequence>
<dbReference type="PANTHER" id="PTHR31047">
    <property type="entry name" value="MEIOTICALLY UP-REGULATED GENE 157 PROTEIN"/>
    <property type="match status" value="1"/>
</dbReference>
<feature type="signal peptide" evidence="1">
    <location>
        <begin position="1"/>
        <end position="16"/>
    </location>
</feature>
<dbReference type="InterPro" id="IPR012341">
    <property type="entry name" value="6hp_glycosidase-like_sf"/>
</dbReference>
<name>A0A8H4XFT5_9HYPO</name>
<dbReference type="SUPFAM" id="SSF48208">
    <property type="entry name" value="Six-hairpin glycosidases"/>
    <property type="match status" value="1"/>
</dbReference>
<dbReference type="PANTHER" id="PTHR31047:SF1">
    <property type="entry name" value="DUF1237 DOMAIN-CONTAINING PROTEIN"/>
    <property type="match status" value="1"/>
</dbReference>
<keyword evidence="3" id="KW-1185">Reference proteome</keyword>
<dbReference type="EMBL" id="JABEYC010000893">
    <property type="protein sequence ID" value="KAF4972830.1"/>
    <property type="molecule type" value="Genomic_DNA"/>
</dbReference>
<feature type="non-terminal residue" evidence="2">
    <location>
        <position position="1"/>
    </location>
</feature>